<gene>
    <name evidence="1" type="ORF">METZ01_LOCUS427481</name>
</gene>
<proteinExistence type="predicted"/>
<feature type="non-terminal residue" evidence="1">
    <location>
        <position position="1"/>
    </location>
</feature>
<reference evidence="1" key="1">
    <citation type="submission" date="2018-05" db="EMBL/GenBank/DDBJ databases">
        <authorList>
            <person name="Lanie J.A."/>
            <person name="Ng W.-L."/>
            <person name="Kazmierczak K.M."/>
            <person name="Andrzejewski T.M."/>
            <person name="Davidsen T.M."/>
            <person name="Wayne K.J."/>
            <person name="Tettelin H."/>
            <person name="Glass J.I."/>
            <person name="Rusch D."/>
            <person name="Podicherti R."/>
            <person name="Tsui H.-C.T."/>
            <person name="Winkler M.E."/>
        </authorList>
    </citation>
    <scope>NUCLEOTIDE SEQUENCE</scope>
</reference>
<dbReference type="Pfam" id="PF16868">
    <property type="entry name" value="NMT1_3"/>
    <property type="match status" value="1"/>
</dbReference>
<name>A0A382XU15_9ZZZZ</name>
<protein>
    <submittedName>
        <fullName evidence="1">Uncharacterized protein</fullName>
    </submittedName>
</protein>
<dbReference type="EMBL" id="UINC01170537">
    <property type="protein sequence ID" value="SVD74627.1"/>
    <property type="molecule type" value="Genomic_DNA"/>
</dbReference>
<sequence>AVLVCKKDVDEDIINRITRTLFTQRAVLSQKEPAFASLDESKAQTGLQFPLHEGAEKFYQRKEDGFFAENVEIMGFILTLGLLGWSGADWIRNWYLQRQKNRIDTYYEAVDDVIRRLHDGTDLEEIAELEVELLKIRQRASDELVHEKLAADESFIIYQNMLNGCHGMLVRMREKIQESPDENI</sequence>
<evidence type="ECO:0000313" key="1">
    <source>
        <dbReference type="EMBL" id="SVD74627.1"/>
    </source>
</evidence>
<dbReference type="AlphaFoldDB" id="A0A382XU15"/>
<organism evidence="1">
    <name type="scientific">marine metagenome</name>
    <dbReference type="NCBI Taxonomy" id="408172"/>
    <lineage>
        <taxon>unclassified sequences</taxon>
        <taxon>metagenomes</taxon>
        <taxon>ecological metagenomes</taxon>
    </lineage>
</organism>
<dbReference type="Gene3D" id="3.40.190.10">
    <property type="entry name" value="Periplasmic binding protein-like II"/>
    <property type="match status" value="1"/>
</dbReference>
<accession>A0A382XU15</accession>
<dbReference type="InterPro" id="IPR011852">
    <property type="entry name" value="TRAP_TAXI"/>
</dbReference>